<comment type="caution">
    <text evidence="2">The sequence shown here is derived from an EMBL/GenBank/DDBJ whole genome shotgun (WGS) entry which is preliminary data.</text>
</comment>
<reference evidence="2" key="2">
    <citation type="submission" date="2023-05" db="EMBL/GenBank/DDBJ databases">
        <authorList>
            <consortium name="Lawrence Berkeley National Laboratory"/>
            <person name="Steindorff A."/>
            <person name="Hensen N."/>
            <person name="Bonometti L."/>
            <person name="Westerberg I."/>
            <person name="Brannstrom I.O."/>
            <person name="Guillou S."/>
            <person name="Cros-Aarteil S."/>
            <person name="Calhoun S."/>
            <person name="Haridas S."/>
            <person name="Kuo A."/>
            <person name="Mondo S."/>
            <person name="Pangilinan J."/>
            <person name="Riley R."/>
            <person name="Labutti K."/>
            <person name="Andreopoulos B."/>
            <person name="Lipzen A."/>
            <person name="Chen C."/>
            <person name="Yanf M."/>
            <person name="Daum C."/>
            <person name="Ng V."/>
            <person name="Clum A."/>
            <person name="Ohm R."/>
            <person name="Martin F."/>
            <person name="Silar P."/>
            <person name="Natvig D."/>
            <person name="Lalanne C."/>
            <person name="Gautier V."/>
            <person name="Ament-Velasquez S.L."/>
            <person name="Kruys A."/>
            <person name="Hutchinson M.I."/>
            <person name="Powell A.J."/>
            <person name="Barry K."/>
            <person name="Miller A.N."/>
            <person name="Grigoriev I.V."/>
            <person name="Debuchy R."/>
            <person name="Gladieux P."/>
            <person name="Thoren M.H."/>
            <person name="Johannesson H."/>
        </authorList>
    </citation>
    <scope>NUCLEOTIDE SEQUENCE</scope>
    <source>
        <strain evidence="2">CBS 103.79</strain>
    </source>
</reference>
<dbReference type="EMBL" id="MU855397">
    <property type="protein sequence ID" value="KAK3904454.1"/>
    <property type="molecule type" value="Genomic_DNA"/>
</dbReference>
<protein>
    <submittedName>
        <fullName evidence="2">Uncharacterized protein</fullName>
    </submittedName>
</protein>
<sequence length="377" mass="41462">MAPTTRAPALPSIPDIALDLEEKLHLLPDLDEVTVQSSTTLDEDDDFRPSRSHSTHTQHSLQQQHRLVHLPSRFPSISSVASGHATYTSLPLSPRRHDASSCYPQPLSLPSTQKTLHESWTITYHHPSPPRTTALLRILGVTLLHRVSDNTANPADDGSVLSVVPNTHFSQAELAATVRAHEAACLAAAVAAGSKRGVVGRGCLRKPPLVGTGTGEGEGAAGVYAAEVERRVRELDWKVQDELYELVSDRVQSSSSAFRRREWSVVVLVAVPGGELTDAPTGLKSVEVKGRGKGGKGWVRRWLAGVRARRNAAAARAKMPITEYRLILRGTETKVNDQGWGYYNRYSRPWGMADDKEMGERRRWSSLTSRSDKYVDF</sequence>
<gene>
    <name evidence="2" type="ORF">C8A05DRAFT_31781</name>
</gene>
<name>A0AAN6MQA9_9PEZI</name>
<evidence type="ECO:0000313" key="2">
    <source>
        <dbReference type="EMBL" id="KAK3904454.1"/>
    </source>
</evidence>
<proteinExistence type="predicted"/>
<organism evidence="2 3">
    <name type="scientific">Staphylotrichum tortipilum</name>
    <dbReference type="NCBI Taxonomy" id="2831512"/>
    <lineage>
        <taxon>Eukaryota</taxon>
        <taxon>Fungi</taxon>
        <taxon>Dikarya</taxon>
        <taxon>Ascomycota</taxon>
        <taxon>Pezizomycotina</taxon>
        <taxon>Sordariomycetes</taxon>
        <taxon>Sordariomycetidae</taxon>
        <taxon>Sordariales</taxon>
        <taxon>Chaetomiaceae</taxon>
        <taxon>Staphylotrichum</taxon>
    </lineage>
</organism>
<accession>A0AAN6MQA9</accession>
<evidence type="ECO:0000313" key="3">
    <source>
        <dbReference type="Proteomes" id="UP001303889"/>
    </source>
</evidence>
<feature type="region of interest" description="Disordered" evidence="1">
    <location>
        <begin position="37"/>
        <end position="64"/>
    </location>
</feature>
<reference evidence="2" key="1">
    <citation type="journal article" date="2023" name="Mol. Phylogenet. Evol.">
        <title>Genome-scale phylogeny and comparative genomics of the fungal order Sordariales.</title>
        <authorList>
            <person name="Hensen N."/>
            <person name="Bonometti L."/>
            <person name="Westerberg I."/>
            <person name="Brannstrom I.O."/>
            <person name="Guillou S."/>
            <person name="Cros-Aarteil S."/>
            <person name="Calhoun S."/>
            <person name="Haridas S."/>
            <person name="Kuo A."/>
            <person name="Mondo S."/>
            <person name="Pangilinan J."/>
            <person name="Riley R."/>
            <person name="LaButti K."/>
            <person name="Andreopoulos B."/>
            <person name="Lipzen A."/>
            <person name="Chen C."/>
            <person name="Yan M."/>
            <person name="Daum C."/>
            <person name="Ng V."/>
            <person name="Clum A."/>
            <person name="Steindorff A."/>
            <person name="Ohm R.A."/>
            <person name="Martin F."/>
            <person name="Silar P."/>
            <person name="Natvig D.O."/>
            <person name="Lalanne C."/>
            <person name="Gautier V."/>
            <person name="Ament-Velasquez S.L."/>
            <person name="Kruys A."/>
            <person name="Hutchinson M.I."/>
            <person name="Powell A.J."/>
            <person name="Barry K."/>
            <person name="Miller A.N."/>
            <person name="Grigoriev I.V."/>
            <person name="Debuchy R."/>
            <person name="Gladieux P."/>
            <person name="Hiltunen Thoren M."/>
            <person name="Johannesson H."/>
        </authorList>
    </citation>
    <scope>NUCLEOTIDE SEQUENCE</scope>
    <source>
        <strain evidence="2">CBS 103.79</strain>
    </source>
</reference>
<keyword evidence="3" id="KW-1185">Reference proteome</keyword>
<dbReference type="Proteomes" id="UP001303889">
    <property type="component" value="Unassembled WGS sequence"/>
</dbReference>
<dbReference type="AlphaFoldDB" id="A0AAN6MQA9"/>
<evidence type="ECO:0000256" key="1">
    <source>
        <dbReference type="SAM" id="MobiDB-lite"/>
    </source>
</evidence>